<proteinExistence type="predicted"/>
<evidence type="ECO:0000313" key="3">
    <source>
        <dbReference type="Proteomes" id="UP000773462"/>
    </source>
</evidence>
<sequence>MNPSVQWITLLYMILSGIAMGLAYDSYRVLSQKLRFPNWLNALLDLLYWIGAALLVFRMLYAGNQGQLRFYVVLGLFLGVWIYFLIFSITVQRFVVRLIQSVQYVCRMLWRFIAIVIGGPILWLWRLVKGTVLLLGRVLLYIFKLLLRLTKPIWVLPVRWASPYASRFVHSARIVRITEWISGWRKR</sequence>
<organism evidence="2 3">
    <name type="scientific">Paenibacillus silagei</name>
    <dbReference type="NCBI Taxonomy" id="1670801"/>
    <lineage>
        <taxon>Bacteria</taxon>
        <taxon>Bacillati</taxon>
        <taxon>Bacillota</taxon>
        <taxon>Bacilli</taxon>
        <taxon>Bacillales</taxon>
        <taxon>Paenibacillaceae</taxon>
        <taxon>Paenibacillus</taxon>
    </lineage>
</organism>
<feature type="transmembrane region" description="Helical" evidence="1">
    <location>
        <begin position="6"/>
        <end position="27"/>
    </location>
</feature>
<dbReference type="Pfam" id="PF09578">
    <property type="entry name" value="Spore_YabQ"/>
    <property type="match status" value="1"/>
</dbReference>
<evidence type="ECO:0000313" key="2">
    <source>
        <dbReference type="EMBL" id="MBP2115998.1"/>
    </source>
</evidence>
<feature type="transmembrane region" description="Helical" evidence="1">
    <location>
        <begin position="68"/>
        <end position="87"/>
    </location>
</feature>
<dbReference type="NCBIfam" id="TIGR02893">
    <property type="entry name" value="spore_yabQ"/>
    <property type="match status" value="1"/>
</dbReference>
<feature type="transmembrane region" description="Helical" evidence="1">
    <location>
        <begin position="39"/>
        <end position="62"/>
    </location>
</feature>
<accession>A0ABS4P137</accession>
<evidence type="ECO:0000256" key="1">
    <source>
        <dbReference type="SAM" id="Phobius"/>
    </source>
</evidence>
<keyword evidence="1" id="KW-1133">Transmembrane helix</keyword>
<feature type="transmembrane region" description="Helical" evidence="1">
    <location>
        <begin position="108"/>
        <end position="125"/>
    </location>
</feature>
<dbReference type="Proteomes" id="UP000773462">
    <property type="component" value="Unassembled WGS sequence"/>
</dbReference>
<dbReference type="EMBL" id="JAGGLV010000034">
    <property type="protein sequence ID" value="MBP2115998.1"/>
    <property type="molecule type" value="Genomic_DNA"/>
</dbReference>
<keyword evidence="3" id="KW-1185">Reference proteome</keyword>
<comment type="caution">
    <text evidence="2">The sequence shown here is derived from an EMBL/GenBank/DDBJ whole genome shotgun (WGS) entry which is preliminary data.</text>
</comment>
<dbReference type="InterPro" id="IPR019074">
    <property type="entry name" value="YabQ"/>
</dbReference>
<name>A0ABS4P137_9BACL</name>
<protein>
    <submittedName>
        <fullName evidence="2">Spore cortex biosynthesis protein YabQ</fullName>
    </submittedName>
</protein>
<keyword evidence="1" id="KW-0472">Membrane</keyword>
<dbReference type="RefSeq" id="WP_209879206.1">
    <property type="nucleotide sequence ID" value="NZ_JAGGLV010000034.1"/>
</dbReference>
<reference evidence="2 3" key="1">
    <citation type="submission" date="2021-03" db="EMBL/GenBank/DDBJ databases">
        <title>Genomic Encyclopedia of Type Strains, Phase IV (KMG-IV): sequencing the most valuable type-strain genomes for metagenomic binning, comparative biology and taxonomic classification.</title>
        <authorList>
            <person name="Goeker M."/>
        </authorList>
    </citation>
    <scope>NUCLEOTIDE SEQUENCE [LARGE SCALE GENOMIC DNA]</scope>
    <source>
        <strain evidence="2 3">DSM 101953</strain>
    </source>
</reference>
<keyword evidence="1" id="KW-0812">Transmembrane</keyword>
<gene>
    <name evidence="2" type="ORF">J2Z70_006210</name>
</gene>